<evidence type="ECO:0008006" key="3">
    <source>
        <dbReference type="Google" id="ProtNLM"/>
    </source>
</evidence>
<sequence length="191" mass="22605">MSRFSKNDRLIPTMTLVLYFGERWDGARRLHDLLDFSGYPPEVKTAVADYPLHILEVTRYKNLERFRTDLGLVFGFLQNTKDPKRLKSFVAAHQEGFSDLREDAYDVLRVNADIRELRNVDKGFRNQEGGVNMCYALKIMQEEAREEGRKEERQLLQNLLQQMLSEKRYEDLEKASRDSHYYDQLVSRMKC</sequence>
<evidence type="ECO:0000313" key="2">
    <source>
        <dbReference type="Proteomes" id="UP001060164"/>
    </source>
</evidence>
<organism evidence="1 2">
    <name type="scientific">Ruminococcus gauvreauii</name>
    <dbReference type="NCBI Taxonomy" id="438033"/>
    <lineage>
        <taxon>Bacteria</taxon>
        <taxon>Bacillati</taxon>
        <taxon>Bacillota</taxon>
        <taxon>Clostridia</taxon>
        <taxon>Eubacteriales</taxon>
        <taxon>Oscillospiraceae</taxon>
        <taxon>Ruminococcus</taxon>
    </lineage>
</organism>
<keyword evidence="2" id="KW-1185">Reference proteome</keyword>
<evidence type="ECO:0000313" key="1">
    <source>
        <dbReference type="EMBL" id="UWP60962.1"/>
    </source>
</evidence>
<dbReference type="RefSeq" id="WP_148511976.1">
    <property type="nucleotide sequence ID" value="NZ_CABLBR010000041.1"/>
</dbReference>
<dbReference type="EMBL" id="CP102290">
    <property type="protein sequence ID" value="UWP60962.1"/>
    <property type="molecule type" value="Genomic_DNA"/>
</dbReference>
<name>A0ABY5VKP6_9FIRM</name>
<accession>A0ABY5VKP6</accession>
<dbReference type="Proteomes" id="UP001060164">
    <property type="component" value="Chromosome"/>
</dbReference>
<protein>
    <recommendedName>
        <fullName evidence="3">Transposase (putative) YhgA-like domain-containing protein</fullName>
    </recommendedName>
</protein>
<proteinExistence type="predicted"/>
<gene>
    <name evidence="1" type="ORF">NQ502_08020</name>
</gene>
<reference evidence="1" key="1">
    <citation type="journal article" date="2022" name="Cell">
        <title>Design, construction, and in vivo augmentation of a complex gut microbiome.</title>
        <authorList>
            <person name="Cheng A.G."/>
            <person name="Ho P.Y."/>
            <person name="Aranda-Diaz A."/>
            <person name="Jain S."/>
            <person name="Yu F.B."/>
            <person name="Meng X."/>
            <person name="Wang M."/>
            <person name="Iakiviak M."/>
            <person name="Nagashima K."/>
            <person name="Zhao A."/>
            <person name="Murugkar P."/>
            <person name="Patil A."/>
            <person name="Atabakhsh K."/>
            <person name="Weakley A."/>
            <person name="Yan J."/>
            <person name="Brumbaugh A.R."/>
            <person name="Higginbottom S."/>
            <person name="Dimas A."/>
            <person name="Shiver A.L."/>
            <person name="Deutschbauer A."/>
            <person name="Neff N."/>
            <person name="Sonnenburg J.L."/>
            <person name="Huang K.C."/>
            <person name="Fischbach M.A."/>
        </authorList>
    </citation>
    <scope>NUCLEOTIDE SEQUENCE</scope>
    <source>
        <strain evidence="1">DSM 19829</strain>
    </source>
</reference>